<evidence type="ECO:0000256" key="4">
    <source>
        <dbReference type="ARBA" id="ARBA00049957"/>
    </source>
</evidence>
<dbReference type="FunFam" id="1.10.150.20:FF:000003">
    <property type="entry name" value="DNA polymerase I"/>
    <property type="match status" value="1"/>
</dbReference>
<dbReference type="CDD" id="cd09859">
    <property type="entry name" value="PIN_53EXO"/>
    <property type="match status" value="1"/>
</dbReference>
<comment type="function">
    <text evidence="4">5'-3' exonuclease acting preferentially on double-stranded DNA.</text>
</comment>
<dbReference type="InterPro" id="IPR038969">
    <property type="entry name" value="FEN"/>
</dbReference>
<dbReference type="SMART" id="SM00475">
    <property type="entry name" value="53EXOc"/>
    <property type="match status" value="1"/>
</dbReference>
<evidence type="ECO:0000313" key="7">
    <source>
        <dbReference type="EMBL" id="SFP09633.1"/>
    </source>
</evidence>
<keyword evidence="3" id="KW-0238">DNA-binding</keyword>
<dbReference type="PANTHER" id="PTHR42646:SF2">
    <property type="entry name" value="5'-3' EXONUCLEASE FAMILY PROTEIN"/>
    <property type="match status" value="1"/>
</dbReference>
<reference evidence="8" key="1">
    <citation type="submission" date="2016-10" db="EMBL/GenBank/DDBJ databases">
        <authorList>
            <person name="Varghese N."/>
            <person name="Submissions S."/>
        </authorList>
    </citation>
    <scope>NUCLEOTIDE SEQUENCE [LARGE SCALE GENOMIC DNA]</scope>
    <source>
        <strain evidence="8">S7</strain>
    </source>
</reference>
<dbReference type="Proteomes" id="UP000198892">
    <property type="component" value="Unassembled WGS sequence"/>
</dbReference>
<evidence type="ECO:0000256" key="3">
    <source>
        <dbReference type="ARBA" id="ARBA00023125"/>
    </source>
</evidence>
<dbReference type="Pfam" id="PF01367">
    <property type="entry name" value="5_3_exonuc"/>
    <property type="match status" value="1"/>
</dbReference>
<evidence type="ECO:0000256" key="1">
    <source>
        <dbReference type="ARBA" id="ARBA00022722"/>
    </source>
</evidence>
<keyword evidence="7" id="KW-0269">Exonuclease</keyword>
<dbReference type="GO" id="GO:0003677">
    <property type="term" value="F:DNA binding"/>
    <property type="evidence" value="ECO:0007669"/>
    <property type="project" value="UniProtKB-KW"/>
</dbReference>
<dbReference type="InterPro" id="IPR029060">
    <property type="entry name" value="PIN-like_dom_sf"/>
</dbReference>
<proteinExistence type="predicted"/>
<dbReference type="RefSeq" id="WP_093335091.1">
    <property type="nucleotide sequence ID" value="NZ_FOXD01000002.1"/>
</dbReference>
<protein>
    <recommendedName>
        <fullName evidence="5">5'-3' exonuclease</fullName>
    </recommendedName>
</protein>
<dbReference type="OrthoDB" id="9806424at2"/>
<dbReference type="InterPro" id="IPR008918">
    <property type="entry name" value="HhH2"/>
</dbReference>
<evidence type="ECO:0000259" key="6">
    <source>
        <dbReference type="SMART" id="SM00475"/>
    </source>
</evidence>
<dbReference type="GO" id="GO:0033567">
    <property type="term" value="P:DNA replication, Okazaki fragment processing"/>
    <property type="evidence" value="ECO:0007669"/>
    <property type="project" value="InterPro"/>
</dbReference>
<dbReference type="InterPro" id="IPR036279">
    <property type="entry name" value="5-3_exonuclease_C_sf"/>
</dbReference>
<dbReference type="AlphaFoldDB" id="A0A1I5MJG1"/>
<dbReference type="InterPro" id="IPR020046">
    <property type="entry name" value="5-3_exonucl_a-hlix_arch_N"/>
</dbReference>
<feature type="domain" description="5'-3' exonuclease" evidence="6">
    <location>
        <begin position="127"/>
        <end position="395"/>
    </location>
</feature>
<dbReference type="GO" id="GO:0008409">
    <property type="term" value="F:5'-3' exonuclease activity"/>
    <property type="evidence" value="ECO:0007669"/>
    <property type="project" value="InterPro"/>
</dbReference>
<name>A0A1I5MJG1_9BACI</name>
<evidence type="ECO:0000256" key="5">
    <source>
        <dbReference type="ARBA" id="ARBA00050026"/>
    </source>
</evidence>
<keyword evidence="2" id="KW-0378">Hydrolase</keyword>
<dbReference type="Gene3D" id="3.40.50.1010">
    <property type="entry name" value="5'-nuclease"/>
    <property type="match status" value="1"/>
</dbReference>
<dbReference type="GO" id="GO:0017108">
    <property type="term" value="F:5'-flap endonuclease activity"/>
    <property type="evidence" value="ECO:0007669"/>
    <property type="project" value="InterPro"/>
</dbReference>
<dbReference type="CDD" id="cd09898">
    <property type="entry name" value="H3TH_53EXO"/>
    <property type="match status" value="1"/>
</dbReference>
<dbReference type="STRING" id="1884432.SAMN05518683_102256"/>
<evidence type="ECO:0000256" key="2">
    <source>
        <dbReference type="ARBA" id="ARBA00022801"/>
    </source>
</evidence>
<dbReference type="SUPFAM" id="SSF88723">
    <property type="entry name" value="PIN domain-like"/>
    <property type="match status" value="1"/>
</dbReference>
<dbReference type="InterPro" id="IPR002421">
    <property type="entry name" value="5-3_exonuclease"/>
</dbReference>
<dbReference type="PANTHER" id="PTHR42646">
    <property type="entry name" value="FLAP ENDONUCLEASE XNI"/>
    <property type="match status" value="1"/>
</dbReference>
<evidence type="ECO:0000313" key="8">
    <source>
        <dbReference type="Proteomes" id="UP000198892"/>
    </source>
</evidence>
<keyword evidence="1" id="KW-0540">Nuclease</keyword>
<dbReference type="EMBL" id="FOXD01000002">
    <property type="protein sequence ID" value="SFP09633.1"/>
    <property type="molecule type" value="Genomic_DNA"/>
</dbReference>
<dbReference type="SMART" id="SM00279">
    <property type="entry name" value="HhH2"/>
    <property type="match status" value="1"/>
</dbReference>
<dbReference type="InterPro" id="IPR020045">
    <property type="entry name" value="DNA_polI_H3TH"/>
</dbReference>
<sequence>MDHLFVVFPAHCTYKSAVCCIKSLLSKTHHLEDTAVYEINLEMISDMPKLVLSRSEKNSESYDVASHELPLSASAKAYRDSIQKLLGWVSANPTYELRFHINQMENAISFSTAKRQRQPQNVTPMKNRNERLILVDGSNILTTGYYATNSNAMQTVDGRPTNGVYIFVKRLIELLQRSKPSHVAVAWDEGRDTFRKRMYHDYKAQRKATEPQLKEQFSITQDFLTQIGIAQYSNPEIEADDVIGTLARMWEERTKQDCYIISNDKDLYQLVSGQTTQIVRKKNNYESITSDTIIQQHGVRPDQWADVKALLGDSSDNIPGVKGVGDKAAYPLIQNYETLDNLYKVLEELEQTDFKRYKKKLQEHRDTAFLSRDLALIEKYSEELFTPDFNEMKLQVTTNRLIESLELLQFYSIVKGLKQHA</sequence>
<dbReference type="Pfam" id="PF02739">
    <property type="entry name" value="5_3_exonuc_N"/>
    <property type="match status" value="1"/>
</dbReference>
<accession>A0A1I5MJG1</accession>
<gene>
    <name evidence="7" type="ORF">SAMN05518683_102256</name>
</gene>
<organism evidence="7 8">
    <name type="scientific">Salibacterium halotolerans</name>
    <dbReference type="NCBI Taxonomy" id="1884432"/>
    <lineage>
        <taxon>Bacteria</taxon>
        <taxon>Bacillati</taxon>
        <taxon>Bacillota</taxon>
        <taxon>Bacilli</taxon>
        <taxon>Bacillales</taxon>
        <taxon>Bacillaceae</taxon>
    </lineage>
</organism>
<dbReference type="SUPFAM" id="SSF47807">
    <property type="entry name" value="5' to 3' exonuclease, C-terminal subdomain"/>
    <property type="match status" value="1"/>
</dbReference>
<keyword evidence="8" id="KW-1185">Reference proteome</keyword>
<dbReference type="Gene3D" id="1.10.150.20">
    <property type="entry name" value="5' to 3' exonuclease, C-terminal subdomain"/>
    <property type="match status" value="1"/>
</dbReference>